<dbReference type="Proteomes" id="UP001162060">
    <property type="component" value="Unassembled WGS sequence"/>
</dbReference>
<organism evidence="2 3">
    <name type="scientific">Peronospora matthiolae</name>
    <dbReference type="NCBI Taxonomy" id="2874970"/>
    <lineage>
        <taxon>Eukaryota</taxon>
        <taxon>Sar</taxon>
        <taxon>Stramenopiles</taxon>
        <taxon>Oomycota</taxon>
        <taxon>Peronosporomycetes</taxon>
        <taxon>Peronosporales</taxon>
        <taxon>Peronosporaceae</taxon>
        <taxon>Peronospora</taxon>
    </lineage>
</organism>
<reference evidence="2" key="1">
    <citation type="submission" date="2024-01" db="EMBL/GenBank/DDBJ databases">
        <authorList>
            <person name="Webb A."/>
        </authorList>
    </citation>
    <scope>NUCLEOTIDE SEQUENCE</scope>
    <source>
        <strain evidence="2">Pm1</strain>
    </source>
</reference>
<dbReference type="EMBL" id="CAKLBY020000029">
    <property type="protein sequence ID" value="CAK7905272.1"/>
    <property type="molecule type" value="Genomic_DNA"/>
</dbReference>
<sequence>MRIASTLSLVLCASMITTNHLVEALSRCKVKGNYQNSSSSLSVHPAGTDHSSDTAEKLSFGKVTSLQARVQGDRPQWNVDMQRFVSSHYDTFDGKFRASLDTVNMASVEGALKYVQAECINASVVTNCKRKNNIKYIVFYQTTVVQPPASMEYYANATNEYNFTVEHCPFVPMDGGRCNPSADGSFPKECNQYIGAAGEPKLGFCVGGTLQDNEAIAPYPHNYWFSFPNSCPLELWDHKTDACRKEFAGGLCPQGVEPDGETCTFSYDILGYILLDDVVGITSMVNPNTGDKYADYHEFCEAGGVEFSVSVAGDNVTWLDGIEFWDSPGDSDANVKRSEKVVGAYADLLKKNPVASDGGVMRPLPTADELMTSNPPCYRNSKICAEAKFGCKRTYRSQICEVCTSSDLGCVMAESY</sequence>
<dbReference type="PANTHER" id="PTHR33946:SF4">
    <property type="entry name" value="COAGULATION FACTOR XI"/>
    <property type="match status" value="1"/>
</dbReference>
<feature type="chain" id="PRO_5043673726" evidence="1">
    <location>
        <begin position="25"/>
        <end position="416"/>
    </location>
</feature>
<comment type="caution">
    <text evidence="2">The sequence shown here is derived from an EMBL/GenBank/DDBJ whole genome shotgun (WGS) entry which is preliminary data.</text>
</comment>
<protein>
    <submittedName>
        <fullName evidence="2">Uncharacterized protein</fullName>
    </submittedName>
</protein>
<evidence type="ECO:0000313" key="2">
    <source>
        <dbReference type="EMBL" id="CAK7905272.1"/>
    </source>
</evidence>
<dbReference type="PANTHER" id="PTHR33946">
    <property type="match status" value="1"/>
</dbReference>
<evidence type="ECO:0000256" key="1">
    <source>
        <dbReference type="SAM" id="SignalP"/>
    </source>
</evidence>
<gene>
    <name evidence="2" type="ORF">PM001_LOCUS3074</name>
</gene>
<evidence type="ECO:0000313" key="3">
    <source>
        <dbReference type="Proteomes" id="UP001162060"/>
    </source>
</evidence>
<keyword evidence="1" id="KW-0732">Signal</keyword>
<accession>A0AAV1TA02</accession>
<proteinExistence type="predicted"/>
<dbReference type="AlphaFoldDB" id="A0AAV1TA02"/>
<feature type="signal peptide" evidence="1">
    <location>
        <begin position="1"/>
        <end position="24"/>
    </location>
</feature>
<name>A0AAV1TA02_9STRA</name>